<dbReference type="GO" id="GO:0000502">
    <property type="term" value="C:proteasome complex"/>
    <property type="evidence" value="ECO:0007669"/>
    <property type="project" value="UniProtKB-KW"/>
</dbReference>
<dbReference type="Pfam" id="PF13280">
    <property type="entry name" value="WYL"/>
    <property type="match status" value="1"/>
</dbReference>
<dbReference type="SUPFAM" id="SSF46785">
    <property type="entry name" value="Winged helix' DNA-binding domain"/>
    <property type="match status" value="1"/>
</dbReference>
<dbReference type="InterPro" id="IPR057727">
    <property type="entry name" value="WCX_dom"/>
</dbReference>
<dbReference type="InterPro" id="IPR013196">
    <property type="entry name" value="HTH_11"/>
</dbReference>
<evidence type="ECO:0000256" key="1">
    <source>
        <dbReference type="ARBA" id="ARBA00023015"/>
    </source>
</evidence>
<dbReference type="PIRSF" id="PIRSF016838">
    <property type="entry name" value="PafC"/>
    <property type="match status" value="1"/>
</dbReference>
<keyword evidence="2" id="KW-0804">Transcription</keyword>
<dbReference type="InterPro" id="IPR028349">
    <property type="entry name" value="PafC-like"/>
</dbReference>
<protein>
    <submittedName>
        <fullName evidence="4">Proteasome accessory factor B</fullName>
    </submittedName>
</protein>
<keyword evidence="1" id="KW-0805">Transcription regulation</keyword>
<organism evidence="4">
    <name type="scientific">uncultured Anaerotruncus sp</name>
    <dbReference type="NCBI Taxonomy" id="905011"/>
    <lineage>
        <taxon>Bacteria</taxon>
        <taxon>Bacillati</taxon>
        <taxon>Bacillota</taxon>
        <taxon>Clostridia</taxon>
        <taxon>Eubacteriales</taxon>
        <taxon>Oscillospiraceae</taxon>
        <taxon>Anaerotruncus</taxon>
        <taxon>environmental samples</taxon>
    </lineage>
</organism>
<gene>
    <name evidence="4" type="primary">pafB</name>
    <name evidence="4" type="ORF">SAMEA3545359_00348</name>
</gene>
<dbReference type="AlphaFoldDB" id="A0A1C6GEC0"/>
<dbReference type="GO" id="GO:0003700">
    <property type="term" value="F:DNA-binding transcription factor activity"/>
    <property type="evidence" value="ECO:0007669"/>
    <property type="project" value="InterPro"/>
</dbReference>
<dbReference type="Pfam" id="PF25583">
    <property type="entry name" value="WCX"/>
    <property type="match status" value="1"/>
</dbReference>
<evidence type="ECO:0000313" key="4">
    <source>
        <dbReference type="EMBL" id="SCJ43663.1"/>
    </source>
</evidence>
<evidence type="ECO:0000256" key="2">
    <source>
        <dbReference type="ARBA" id="ARBA00023163"/>
    </source>
</evidence>
<dbReference type="InterPro" id="IPR026881">
    <property type="entry name" value="WYL_dom"/>
</dbReference>
<reference evidence="4" key="1">
    <citation type="submission" date="2015-09" db="EMBL/GenBank/DDBJ databases">
        <authorList>
            <consortium name="Pathogen Informatics"/>
        </authorList>
    </citation>
    <scope>NUCLEOTIDE SEQUENCE</scope>
    <source>
        <strain evidence="4">2789STDY5834896</strain>
    </source>
</reference>
<proteinExistence type="predicted"/>
<feature type="domain" description="HTH deoR-type" evidence="3">
    <location>
        <begin position="2"/>
        <end position="57"/>
    </location>
</feature>
<dbReference type="PROSITE" id="PS51000">
    <property type="entry name" value="HTH_DEOR_2"/>
    <property type="match status" value="1"/>
</dbReference>
<evidence type="ECO:0000259" key="3">
    <source>
        <dbReference type="PROSITE" id="PS51000"/>
    </source>
</evidence>
<accession>A0A1C6GEC0</accession>
<dbReference type="InterPro" id="IPR001034">
    <property type="entry name" value="DeoR_HTH"/>
</dbReference>
<dbReference type="Pfam" id="PF08279">
    <property type="entry name" value="HTH_11"/>
    <property type="match status" value="1"/>
</dbReference>
<dbReference type="PROSITE" id="PS52050">
    <property type="entry name" value="WYL"/>
    <property type="match status" value="1"/>
</dbReference>
<keyword evidence="4" id="KW-0647">Proteasome</keyword>
<dbReference type="InterPro" id="IPR036390">
    <property type="entry name" value="WH_DNA-bd_sf"/>
</dbReference>
<dbReference type="InterPro" id="IPR051534">
    <property type="entry name" value="CBASS_pafABC_assoc_protein"/>
</dbReference>
<dbReference type="EMBL" id="FMHG01000001">
    <property type="protein sequence ID" value="SCJ43663.1"/>
    <property type="molecule type" value="Genomic_DNA"/>
</dbReference>
<name>A0A1C6GEC0_9FIRM</name>
<dbReference type="PANTHER" id="PTHR34580">
    <property type="match status" value="1"/>
</dbReference>
<dbReference type="PANTHER" id="PTHR34580:SF1">
    <property type="entry name" value="PROTEIN PAFC"/>
    <property type="match status" value="1"/>
</dbReference>
<dbReference type="InterPro" id="IPR036388">
    <property type="entry name" value="WH-like_DNA-bd_sf"/>
</dbReference>
<sequence length="312" mass="35393">MKVDRLVSMILVLLEKERVGAQELADMFEVSPRTIYRDIDAINMAGVPVRGVPGAGGGFEIMRGYKIDNKVFSAADLSALLTALSGLFSMVGGSELATVLAKVKSFIPADRADDILKKAGQICIDPAPWTADRAVQPCLETVRTALRESRLLQFGYMAHRGVKTRRTVEPYQLVLKNSQWYLQGYCRTKNDFRLFKLSRIFDLQLQQTSFAPRDQQRPVLDFTDILKSMQIEIELRIHRSIADIVLAYCPYEHFSPDGDTHYLVRFPFVENEYHYNLLFHFGDKCECLGPPHVRAEVKRRAQRIAAIYGGSQ</sequence>
<dbReference type="Gene3D" id="1.10.10.10">
    <property type="entry name" value="Winged helix-like DNA-binding domain superfamily/Winged helix DNA-binding domain"/>
    <property type="match status" value="1"/>
</dbReference>